<dbReference type="InterPro" id="IPR002220">
    <property type="entry name" value="DapA-like"/>
</dbReference>
<comment type="similarity">
    <text evidence="5">Belongs to the DapA family.</text>
</comment>
<evidence type="ECO:0000313" key="9">
    <source>
        <dbReference type="Proteomes" id="UP000634668"/>
    </source>
</evidence>
<dbReference type="AlphaFoldDB" id="A0A918MI53"/>
<evidence type="ECO:0000256" key="7">
    <source>
        <dbReference type="PIRSR" id="PIRSR001365-2"/>
    </source>
</evidence>
<evidence type="ECO:0000313" key="8">
    <source>
        <dbReference type="EMBL" id="GGW26596.1"/>
    </source>
</evidence>
<dbReference type="PRINTS" id="PR00146">
    <property type="entry name" value="DHPICSNTHASE"/>
</dbReference>
<dbReference type="PIRSF" id="PIRSF001365">
    <property type="entry name" value="DHDPS"/>
    <property type="match status" value="1"/>
</dbReference>
<keyword evidence="2" id="KW-0963">Cytoplasm</keyword>
<keyword evidence="4" id="KW-0119">Carbohydrate metabolism</keyword>
<reference evidence="8" key="2">
    <citation type="submission" date="2020-09" db="EMBL/GenBank/DDBJ databases">
        <authorList>
            <person name="Sun Q."/>
            <person name="Kim S."/>
        </authorList>
    </citation>
    <scope>NUCLEOTIDE SEQUENCE</scope>
    <source>
        <strain evidence="8">KCTC 12113</strain>
    </source>
</reference>
<dbReference type="PANTHER" id="PTHR12128">
    <property type="entry name" value="DIHYDRODIPICOLINATE SYNTHASE"/>
    <property type="match status" value="1"/>
</dbReference>
<keyword evidence="9" id="KW-1185">Reference proteome</keyword>
<feature type="binding site" evidence="7">
    <location>
        <position position="44"/>
    </location>
    <ligand>
        <name>pyruvate</name>
        <dbReference type="ChEBI" id="CHEBI:15361"/>
    </ligand>
</feature>
<gene>
    <name evidence="8" type="ORF">GCM10007383_09720</name>
</gene>
<dbReference type="RefSeq" id="WP_026812968.1">
    <property type="nucleotide sequence ID" value="NZ_BMWP01000004.1"/>
</dbReference>
<organism evidence="8 9">
    <name type="scientific">Arenibacter certesii</name>
    <dbReference type="NCBI Taxonomy" id="228955"/>
    <lineage>
        <taxon>Bacteria</taxon>
        <taxon>Pseudomonadati</taxon>
        <taxon>Bacteroidota</taxon>
        <taxon>Flavobacteriia</taxon>
        <taxon>Flavobacteriales</taxon>
        <taxon>Flavobacteriaceae</taxon>
        <taxon>Arenibacter</taxon>
    </lineage>
</organism>
<dbReference type="GO" id="GO:0005737">
    <property type="term" value="C:cytoplasm"/>
    <property type="evidence" value="ECO:0007669"/>
    <property type="project" value="UniProtKB-SubCell"/>
</dbReference>
<keyword evidence="3 5" id="KW-0456">Lyase</keyword>
<comment type="caution">
    <text evidence="8">The sequence shown here is derived from an EMBL/GenBank/DDBJ whole genome shotgun (WGS) entry which is preliminary data.</text>
</comment>
<dbReference type="SMART" id="SM01130">
    <property type="entry name" value="DHDPS"/>
    <property type="match status" value="1"/>
</dbReference>
<evidence type="ECO:0000256" key="6">
    <source>
        <dbReference type="PIRSR" id="PIRSR001365-1"/>
    </source>
</evidence>
<evidence type="ECO:0000256" key="3">
    <source>
        <dbReference type="ARBA" id="ARBA00023239"/>
    </source>
</evidence>
<dbReference type="PANTHER" id="PTHR12128:SF21">
    <property type="entry name" value="N-ACETYLNEURAMINATE LYASE"/>
    <property type="match status" value="1"/>
</dbReference>
<feature type="active site" description="Proton donor/acceptor" evidence="6">
    <location>
        <position position="133"/>
    </location>
</feature>
<dbReference type="Pfam" id="PF00701">
    <property type="entry name" value="DHDPS"/>
    <property type="match status" value="1"/>
</dbReference>
<protein>
    <submittedName>
        <fullName evidence="8">N-acetylneuraminate lyase</fullName>
    </submittedName>
</protein>
<evidence type="ECO:0000256" key="4">
    <source>
        <dbReference type="ARBA" id="ARBA00023277"/>
    </source>
</evidence>
<evidence type="ECO:0000256" key="2">
    <source>
        <dbReference type="ARBA" id="ARBA00022490"/>
    </source>
</evidence>
<reference evidence="8" key="1">
    <citation type="journal article" date="2014" name="Int. J. Syst. Evol. Microbiol.">
        <title>Complete genome sequence of Corynebacterium casei LMG S-19264T (=DSM 44701T), isolated from a smear-ripened cheese.</title>
        <authorList>
            <consortium name="US DOE Joint Genome Institute (JGI-PGF)"/>
            <person name="Walter F."/>
            <person name="Albersmeier A."/>
            <person name="Kalinowski J."/>
            <person name="Ruckert C."/>
        </authorList>
    </citation>
    <scope>NUCLEOTIDE SEQUENCE</scope>
    <source>
        <strain evidence="8">KCTC 12113</strain>
    </source>
</reference>
<dbReference type="Gene3D" id="3.20.20.70">
    <property type="entry name" value="Aldolase class I"/>
    <property type="match status" value="1"/>
</dbReference>
<feature type="active site" description="Schiff-base intermediate with substrate" evidence="6">
    <location>
        <position position="163"/>
    </location>
</feature>
<evidence type="ECO:0000256" key="5">
    <source>
        <dbReference type="PIRNR" id="PIRNR001365"/>
    </source>
</evidence>
<dbReference type="InterPro" id="IPR013785">
    <property type="entry name" value="Aldolase_TIM"/>
</dbReference>
<dbReference type="SUPFAM" id="SSF51569">
    <property type="entry name" value="Aldolase"/>
    <property type="match status" value="1"/>
</dbReference>
<comment type="subcellular location">
    <subcellularLocation>
        <location evidence="1">Cytoplasm</location>
    </subcellularLocation>
</comment>
<feature type="binding site" evidence="7">
    <location>
        <position position="205"/>
    </location>
    <ligand>
        <name>pyruvate</name>
        <dbReference type="ChEBI" id="CHEBI:15361"/>
    </ligand>
</feature>
<accession>A0A918MI53</accession>
<dbReference type="Proteomes" id="UP000634668">
    <property type="component" value="Unassembled WGS sequence"/>
</dbReference>
<sequence length="300" mass="32589">MKGLIAATYAPMHQDSSLNLGVVPHYAEFLIGNGVKGAFINGSTGDFASLSVAERKEITKAWGENKSADLFVIDHVGHTSLNEAKELAKHAADKVDGIAALAPYYFRLSDINKLVEYCKEIAACAPTIPFYYYHIPVLTGANFNMAEFLELATPQIPNLAGIKFTNNNLIDYKYSKEFNNGSANILFGFDEILLSSLPFGADGWVGSTYNHLAPLYLAIIEAFNNNDHKLAADLQQKSMKFVDTLNAKGGFNGAAKSFMKALGLDLGPSRFPHVTLTDAQIEEAKAELDALGITPYLGKI</sequence>
<dbReference type="EMBL" id="BMWP01000004">
    <property type="protein sequence ID" value="GGW26596.1"/>
    <property type="molecule type" value="Genomic_DNA"/>
</dbReference>
<proteinExistence type="inferred from homology"/>
<name>A0A918MI53_9FLAO</name>
<evidence type="ECO:0000256" key="1">
    <source>
        <dbReference type="ARBA" id="ARBA00004496"/>
    </source>
</evidence>
<dbReference type="GO" id="GO:0016829">
    <property type="term" value="F:lyase activity"/>
    <property type="evidence" value="ECO:0007669"/>
    <property type="project" value="UniProtKB-KW"/>
</dbReference>